<evidence type="ECO:0000313" key="11">
    <source>
        <dbReference type="EMBL" id="MBR7745442.1"/>
    </source>
</evidence>
<evidence type="ECO:0000313" key="12">
    <source>
        <dbReference type="Proteomes" id="UP000680158"/>
    </source>
</evidence>
<evidence type="ECO:0000256" key="8">
    <source>
        <dbReference type="ARBA" id="ARBA00037071"/>
    </source>
</evidence>
<comment type="subcellular location">
    <subcellularLocation>
        <location evidence="2">Cytoplasm</location>
    </subcellularLocation>
</comment>
<protein>
    <recommendedName>
        <fullName evidence="9">peptidylprolyl isomerase</fullName>
        <ecNumber evidence="9">5.2.1.8</ecNumber>
    </recommendedName>
</protein>
<evidence type="ECO:0000256" key="6">
    <source>
        <dbReference type="ARBA" id="ARBA00023186"/>
    </source>
</evidence>
<dbReference type="RefSeq" id="WP_212682848.1">
    <property type="nucleotide sequence ID" value="NZ_JAGSPM010000001.1"/>
</dbReference>
<dbReference type="SUPFAM" id="SSF54534">
    <property type="entry name" value="FKBP-like"/>
    <property type="match status" value="1"/>
</dbReference>
<feature type="domain" description="PPIase FKBP-type" evidence="10">
    <location>
        <begin position="6"/>
        <end position="99"/>
    </location>
</feature>
<dbReference type="InterPro" id="IPR046357">
    <property type="entry name" value="PPIase_dom_sf"/>
</dbReference>
<comment type="function">
    <text evidence="8">Also involved in hydrogenase metallocenter assembly, probably by participating in the nickel insertion step. This function in hydrogenase biosynthesis requires chaperone activity and the presence of the metal-binding domain, but not PPIase activity.</text>
</comment>
<evidence type="ECO:0000259" key="10">
    <source>
        <dbReference type="PROSITE" id="PS50059"/>
    </source>
</evidence>
<dbReference type="PANTHER" id="PTHR47861:SF3">
    <property type="entry name" value="FKBP-TYPE PEPTIDYL-PROLYL CIS-TRANS ISOMERASE SLYD"/>
    <property type="match status" value="1"/>
</dbReference>
<evidence type="ECO:0000256" key="3">
    <source>
        <dbReference type="ARBA" id="ARBA00006577"/>
    </source>
</evidence>
<evidence type="ECO:0000256" key="7">
    <source>
        <dbReference type="ARBA" id="ARBA00023235"/>
    </source>
</evidence>
<comment type="catalytic activity">
    <reaction evidence="1 9">
        <text>[protein]-peptidylproline (omega=180) = [protein]-peptidylproline (omega=0)</text>
        <dbReference type="Rhea" id="RHEA:16237"/>
        <dbReference type="Rhea" id="RHEA-COMP:10747"/>
        <dbReference type="Rhea" id="RHEA-COMP:10748"/>
        <dbReference type="ChEBI" id="CHEBI:83833"/>
        <dbReference type="ChEBI" id="CHEBI:83834"/>
        <dbReference type="EC" id="5.2.1.8"/>
    </reaction>
</comment>
<sequence length="161" mass="17578">MQISQDSVVTLNYTMFDEQGNLIDKNHDPIVYLHGGYDNILPAVEAALEGQTVGKTISVSMEADDAFGQIDPSLIHEEDVGLFPPDLEVGMMFETRDPETGEAAQFRVTAIDAGLVTVDGNHPLAGMKLRFEAEILAVRPATEEEIAHGHVHGEHGHHHDD</sequence>
<keyword evidence="12" id="KW-1185">Reference proteome</keyword>
<evidence type="ECO:0000256" key="5">
    <source>
        <dbReference type="ARBA" id="ARBA00023110"/>
    </source>
</evidence>
<name>A0A941DEF6_9BURK</name>
<dbReference type="EMBL" id="JAGSPM010000001">
    <property type="protein sequence ID" value="MBR7745442.1"/>
    <property type="molecule type" value="Genomic_DNA"/>
</dbReference>
<keyword evidence="6" id="KW-0143">Chaperone</keyword>
<reference evidence="11 12" key="1">
    <citation type="submission" date="2021-04" db="EMBL/GenBank/DDBJ databases">
        <title>novel species isolated from subtropical streams in China.</title>
        <authorList>
            <person name="Lu H."/>
        </authorList>
    </citation>
    <scope>NUCLEOTIDE SEQUENCE [LARGE SCALE GENOMIC DNA]</scope>
    <source>
        <strain evidence="11 12">BYS107W</strain>
    </source>
</reference>
<dbReference type="AlphaFoldDB" id="A0A941DEF6"/>
<gene>
    <name evidence="11" type="ORF">KDM92_02505</name>
</gene>
<dbReference type="EC" id="5.2.1.8" evidence="9"/>
<evidence type="ECO:0000256" key="1">
    <source>
        <dbReference type="ARBA" id="ARBA00000971"/>
    </source>
</evidence>
<dbReference type="PANTHER" id="PTHR47861">
    <property type="entry name" value="FKBP-TYPE PEPTIDYL-PROLYL CIS-TRANS ISOMERASE SLYD"/>
    <property type="match status" value="1"/>
</dbReference>
<evidence type="ECO:0000256" key="2">
    <source>
        <dbReference type="ARBA" id="ARBA00004496"/>
    </source>
</evidence>
<keyword evidence="4" id="KW-0963">Cytoplasm</keyword>
<accession>A0A941DEF6</accession>
<dbReference type="InterPro" id="IPR001179">
    <property type="entry name" value="PPIase_FKBP_dom"/>
</dbReference>
<proteinExistence type="inferred from homology"/>
<comment type="similarity">
    <text evidence="3">Belongs to the FKBP-type PPIase family.</text>
</comment>
<keyword evidence="7 9" id="KW-0413">Isomerase</keyword>
<dbReference type="GO" id="GO:0003755">
    <property type="term" value="F:peptidyl-prolyl cis-trans isomerase activity"/>
    <property type="evidence" value="ECO:0007669"/>
    <property type="project" value="UniProtKB-KW"/>
</dbReference>
<organism evidence="11 12">
    <name type="scientific">Undibacterium baiyunense</name>
    <dbReference type="NCBI Taxonomy" id="2828731"/>
    <lineage>
        <taxon>Bacteria</taxon>
        <taxon>Pseudomonadati</taxon>
        <taxon>Pseudomonadota</taxon>
        <taxon>Betaproteobacteria</taxon>
        <taxon>Burkholderiales</taxon>
        <taxon>Oxalobacteraceae</taxon>
        <taxon>Undibacterium</taxon>
    </lineage>
</organism>
<comment type="caution">
    <text evidence="11">The sequence shown here is derived from an EMBL/GenBank/DDBJ whole genome shotgun (WGS) entry which is preliminary data.</text>
</comment>
<dbReference type="PROSITE" id="PS50059">
    <property type="entry name" value="FKBP_PPIASE"/>
    <property type="match status" value="1"/>
</dbReference>
<dbReference type="GO" id="GO:0042026">
    <property type="term" value="P:protein refolding"/>
    <property type="evidence" value="ECO:0007669"/>
    <property type="project" value="UniProtKB-ARBA"/>
</dbReference>
<dbReference type="Gene3D" id="3.10.50.40">
    <property type="match status" value="1"/>
</dbReference>
<dbReference type="GO" id="GO:0005737">
    <property type="term" value="C:cytoplasm"/>
    <property type="evidence" value="ECO:0007669"/>
    <property type="project" value="UniProtKB-SubCell"/>
</dbReference>
<dbReference type="Proteomes" id="UP000680158">
    <property type="component" value="Unassembled WGS sequence"/>
</dbReference>
<evidence type="ECO:0000256" key="9">
    <source>
        <dbReference type="PROSITE-ProRule" id="PRU00277"/>
    </source>
</evidence>
<evidence type="ECO:0000256" key="4">
    <source>
        <dbReference type="ARBA" id="ARBA00022490"/>
    </source>
</evidence>
<keyword evidence="5 9" id="KW-0697">Rotamase</keyword>